<comment type="caution">
    <text evidence="1">The sequence shown here is derived from an EMBL/GenBank/DDBJ whole genome shotgun (WGS) entry which is preliminary data.</text>
</comment>
<dbReference type="AlphaFoldDB" id="A0AAE1VRZ5"/>
<proteinExistence type="predicted"/>
<evidence type="ECO:0000313" key="1">
    <source>
        <dbReference type="EMBL" id="KAK4380603.1"/>
    </source>
</evidence>
<sequence length="88" mass="10438">MGTIGFGDCQNFRLYAFQDRTNALISLVENIRRVLDNIMWHKEDGRWRETYSPRTDNQSQWERKEGSSFATSTYIRTCVKNSKIKTIR</sequence>
<accession>A0AAE1VRZ5</accession>
<organism evidence="1 2">
    <name type="scientific">Anisodus tanguticus</name>
    <dbReference type="NCBI Taxonomy" id="243964"/>
    <lineage>
        <taxon>Eukaryota</taxon>
        <taxon>Viridiplantae</taxon>
        <taxon>Streptophyta</taxon>
        <taxon>Embryophyta</taxon>
        <taxon>Tracheophyta</taxon>
        <taxon>Spermatophyta</taxon>
        <taxon>Magnoliopsida</taxon>
        <taxon>eudicotyledons</taxon>
        <taxon>Gunneridae</taxon>
        <taxon>Pentapetalae</taxon>
        <taxon>asterids</taxon>
        <taxon>lamiids</taxon>
        <taxon>Solanales</taxon>
        <taxon>Solanaceae</taxon>
        <taxon>Solanoideae</taxon>
        <taxon>Hyoscyameae</taxon>
        <taxon>Anisodus</taxon>
    </lineage>
</organism>
<dbReference type="Proteomes" id="UP001291623">
    <property type="component" value="Unassembled WGS sequence"/>
</dbReference>
<dbReference type="EMBL" id="JAVYJV010000001">
    <property type="protein sequence ID" value="KAK4380603.1"/>
    <property type="molecule type" value="Genomic_DNA"/>
</dbReference>
<reference evidence="1" key="1">
    <citation type="submission" date="2023-12" db="EMBL/GenBank/DDBJ databases">
        <title>Genome assembly of Anisodus tanguticus.</title>
        <authorList>
            <person name="Wang Y.-J."/>
        </authorList>
    </citation>
    <scope>NUCLEOTIDE SEQUENCE</scope>
    <source>
        <strain evidence="1">KB-2021</strain>
        <tissue evidence="1">Leaf</tissue>
    </source>
</reference>
<gene>
    <name evidence="1" type="ORF">RND71_002465</name>
</gene>
<keyword evidence="2" id="KW-1185">Reference proteome</keyword>
<evidence type="ECO:0000313" key="2">
    <source>
        <dbReference type="Proteomes" id="UP001291623"/>
    </source>
</evidence>
<protein>
    <submittedName>
        <fullName evidence="1">Uncharacterized protein</fullName>
    </submittedName>
</protein>
<name>A0AAE1VRZ5_9SOLA</name>